<evidence type="ECO:0000313" key="1">
    <source>
        <dbReference type="EMBL" id="QFG75159.1"/>
    </source>
</evidence>
<sequence length="86" mass="10177">MKKIIKITVIRTRENLKTGEIEYSLAKPCKHCALCLNNYQNNKKIYIRYSLGINDQLSKFCLINEVEDLQLSSGWREKYRQIHDIS</sequence>
<dbReference type="EMBL" id="MN448299">
    <property type="protein sequence ID" value="QFG75159.1"/>
    <property type="molecule type" value="Genomic_DNA"/>
</dbReference>
<reference evidence="1" key="1">
    <citation type="journal article" date="2019" name="Philos. Trans. R. Soc. Lond., B, Biol. Sci.">
        <title>Targeted metagenomic recovery of four divergent viruses reveals shared and distinctive characteristics of giant viruses of marine eukaryotes.</title>
        <authorList>
            <person name="Needham D.M."/>
            <person name="Poirier C."/>
            <person name="Hehenberger E."/>
            <person name="Jimenez V."/>
            <person name="Swalwell J.E."/>
            <person name="Santoro A.E."/>
            <person name="Worden A.Z."/>
        </authorList>
    </citation>
    <scope>NUCLEOTIDE SEQUENCE</scope>
    <source>
        <strain evidence="1">OPacV-421</strain>
    </source>
</reference>
<proteinExistence type="predicted"/>
<protein>
    <submittedName>
        <fullName evidence="1">Uncharacterized protein</fullName>
    </submittedName>
</protein>
<name>A0A5J6VMN2_9VIRU</name>
<accession>A0A5J6VMN2</accession>
<organism evidence="1">
    <name type="scientific">Megaviridae environmental sample</name>
    <dbReference type="NCBI Taxonomy" id="1737588"/>
    <lineage>
        <taxon>Viruses</taxon>
        <taxon>Varidnaviria</taxon>
        <taxon>Bamfordvirae</taxon>
        <taxon>Nucleocytoviricota</taxon>
        <taxon>Megaviricetes</taxon>
        <taxon>Imitervirales</taxon>
        <taxon>Mimiviridae</taxon>
        <taxon>environmental samples</taxon>
    </lineage>
</organism>